<proteinExistence type="predicted"/>
<reference evidence="1" key="1">
    <citation type="journal article" date="2013" name="BMC Genomics">
        <title>Unscrambling butterfly oogenesis.</title>
        <authorList>
            <person name="Carter J.M."/>
            <person name="Baker S.C."/>
            <person name="Pink R."/>
            <person name="Carter D.R."/>
            <person name="Collins A."/>
            <person name="Tomlin J."/>
            <person name="Gibbs M."/>
            <person name="Breuker C.J."/>
        </authorList>
    </citation>
    <scope>NUCLEOTIDE SEQUENCE</scope>
    <source>
        <tissue evidence="1">Ovary</tissue>
    </source>
</reference>
<dbReference type="AlphaFoldDB" id="S4NZL3"/>
<accession>S4NZL3</accession>
<sequence>RAHSRSLTGRPGRRVLPLVIIWFVYLVQYNCNSYAPNFIYLTKHGTCTAFIVVIQCALGQQCSMESI</sequence>
<protein>
    <submittedName>
        <fullName evidence="1">Uncharacterized protein</fullName>
    </submittedName>
</protein>
<reference evidence="1" key="2">
    <citation type="submission" date="2013-05" db="EMBL/GenBank/DDBJ databases">
        <authorList>
            <person name="Carter J.-M."/>
            <person name="Baker S.C."/>
            <person name="Pink R."/>
            <person name="Carter D.R.F."/>
            <person name="Collins A."/>
            <person name="Tomlin J."/>
            <person name="Gibbs M."/>
            <person name="Breuker C.J."/>
        </authorList>
    </citation>
    <scope>NUCLEOTIDE SEQUENCE</scope>
    <source>
        <tissue evidence="1">Ovary</tissue>
    </source>
</reference>
<organism evidence="1">
    <name type="scientific">Pararge aegeria</name>
    <name type="common">speckled wood butterfly</name>
    <dbReference type="NCBI Taxonomy" id="116150"/>
    <lineage>
        <taxon>Eukaryota</taxon>
        <taxon>Metazoa</taxon>
        <taxon>Ecdysozoa</taxon>
        <taxon>Arthropoda</taxon>
        <taxon>Hexapoda</taxon>
        <taxon>Insecta</taxon>
        <taxon>Pterygota</taxon>
        <taxon>Neoptera</taxon>
        <taxon>Endopterygota</taxon>
        <taxon>Lepidoptera</taxon>
        <taxon>Glossata</taxon>
        <taxon>Ditrysia</taxon>
        <taxon>Papilionoidea</taxon>
        <taxon>Nymphalidae</taxon>
        <taxon>Satyrinae</taxon>
        <taxon>Satyrini</taxon>
        <taxon>Parargina</taxon>
        <taxon>Pararge</taxon>
    </lineage>
</organism>
<name>S4NZL3_9NEOP</name>
<evidence type="ECO:0000313" key="1">
    <source>
        <dbReference type="EMBL" id="JAA79220.1"/>
    </source>
</evidence>
<feature type="non-terminal residue" evidence="1">
    <location>
        <position position="1"/>
    </location>
</feature>
<dbReference type="EMBL" id="GAIX01013340">
    <property type="protein sequence ID" value="JAA79220.1"/>
    <property type="molecule type" value="Transcribed_RNA"/>
</dbReference>